<evidence type="ECO:0000256" key="4">
    <source>
        <dbReference type="ARBA" id="ARBA00023172"/>
    </source>
</evidence>
<protein>
    <submittedName>
        <fullName evidence="8">Site-specific integrase</fullName>
    </submittedName>
</protein>
<keyword evidence="9" id="KW-1185">Reference proteome</keyword>
<dbReference type="InterPro" id="IPR044068">
    <property type="entry name" value="CB"/>
</dbReference>
<feature type="domain" description="Core-binding (CB)" evidence="7">
    <location>
        <begin position="106"/>
        <end position="187"/>
    </location>
</feature>
<dbReference type="InterPro" id="IPR002104">
    <property type="entry name" value="Integrase_catalytic"/>
</dbReference>
<name>A0A344TH41_9BACT</name>
<dbReference type="RefSeq" id="WP_114066747.1">
    <property type="nucleotide sequence ID" value="NZ_CP030850.1"/>
</dbReference>
<reference evidence="8 9" key="1">
    <citation type="submission" date="2018-07" db="EMBL/GenBank/DDBJ databases">
        <title>Genome sequencing of Runella.</title>
        <authorList>
            <person name="Baek M.-G."/>
            <person name="Yi H."/>
        </authorList>
    </citation>
    <scope>NUCLEOTIDE SEQUENCE [LARGE SCALE GENOMIC DNA]</scope>
    <source>
        <strain evidence="8 9">HYN0085</strain>
    </source>
</reference>
<dbReference type="InterPro" id="IPR010998">
    <property type="entry name" value="Integrase_recombinase_N"/>
</dbReference>
<organism evidence="8 9">
    <name type="scientific">Runella rosea</name>
    <dbReference type="NCBI Taxonomy" id="2259595"/>
    <lineage>
        <taxon>Bacteria</taxon>
        <taxon>Pseudomonadati</taxon>
        <taxon>Bacteroidota</taxon>
        <taxon>Cytophagia</taxon>
        <taxon>Cytophagales</taxon>
        <taxon>Spirosomataceae</taxon>
        <taxon>Runella</taxon>
    </lineage>
</organism>
<dbReference type="Gene3D" id="1.10.150.130">
    <property type="match status" value="1"/>
</dbReference>
<evidence type="ECO:0000256" key="2">
    <source>
        <dbReference type="ARBA" id="ARBA00022908"/>
    </source>
</evidence>
<accession>A0A344TH41</accession>
<dbReference type="SUPFAM" id="SSF56349">
    <property type="entry name" value="DNA breaking-rejoining enzymes"/>
    <property type="match status" value="1"/>
</dbReference>
<dbReference type="Pfam" id="PF17293">
    <property type="entry name" value="Arm-DNA-bind_5"/>
    <property type="match status" value="1"/>
</dbReference>
<dbReference type="InterPro" id="IPR025269">
    <property type="entry name" value="SAM-like_dom"/>
</dbReference>
<evidence type="ECO:0000259" key="7">
    <source>
        <dbReference type="PROSITE" id="PS51900"/>
    </source>
</evidence>
<comment type="similarity">
    <text evidence="1">Belongs to the 'phage' integrase family.</text>
</comment>
<evidence type="ECO:0000256" key="3">
    <source>
        <dbReference type="ARBA" id="ARBA00023125"/>
    </source>
</evidence>
<dbReference type="PROSITE" id="PS51900">
    <property type="entry name" value="CB"/>
    <property type="match status" value="1"/>
</dbReference>
<dbReference type="EMBL" id="CP030850">
    <property type="protein sequence ID" value="AXE17962.1"/>
    <property type="molecule type" value="Genomic_DNA"/>
</dbReference>
<dbReference type="InterPro" id="IPR035386">
    <property type="entry name" value="Arm-DNA-bind_5"/>
</dbReference>
<dbReference type="CDD" id="cd01185">
    <property type="entry name" value="INTN1_C_like"/>
    <property type="match status" value="1"/>
</dbReference>
<evidence type="ECO:0000313" key="8">
    <source>
        <dbReference type="EMBL" id="AXE17962.1"/>
    </source>
</evidence>
<dbReference type="OrthoDB" id="1094492at2"/>
<keyword evidence="4" id="KW-0233">DNA recombination</keyword>
<dbReference type="GO" id="GO:0006310">
    <property type="term" value="P:DNA recombination"/>
    <property type="evidence" value="ECO:0007669"/>
    <property type="project" value="UniProtKB-KW"/>
</dbReference>
<evidence type="ECO:0000256" key="5">
    <source>
        <dbReference type="PROSITE-ProRule" id="PRU01248"/>
    </source>
</evidence>
<keyword evidence="3 5" id="KW-0238">DNA-binding</keyword>
<dbReference type="Pfam" id="PF13102">
    <property type="entry name" value="Phage_int_SAM_5"/>
    <property type="match status" value="1"/>
</dbReference>
<dbReference type="Proteomes" id="UP000251993">
    <property type="component" value="Chromosome"/>
</dbReference>
<proteinExistence type="inferred from homology"/>
<feature type="domain" description="Tyr recombinase" evidence="6">
    <location>
        <begin position="211"/>
        <end position="405"/>
    </location>
</feature>
<dbReference type="Pfam" id="PF00589">
    <property type="entry name" value="Phage_integrase"/>
    <property type="match status" value="1"/>
</dbReference>
<gene>
    <name evidence="8" type="ORF">DR864_09550</name>
</gene>
<dbReference type="KEGG" id="run:DR864_09550"/>
<evidence type="ECO:0000256" key="1">
    <source>
        <dbReference type="ARBA" id="ARBA00008857"/>
    </source>
</evidence>
<dbReference type="Gene3D" id="1.10.443.10">
    <property type="entry name" value="Intergrase catalytic core"/>
    <property type="match status" value="1"/>
</dbReference>
<dbReference type="PROSITE" id="PS51898">
    <property type="entry name" value="TYR_RECOMBINASE"/>
    <property type="match status" value="1"/>
</dbReference>
<dbReference type="AlphaFoldDB" id="A0A344TH41"/>
<dbReference type="InterPro" id="IPR050090">
    <property type="entry name" value="Tyrosine_recombinase_XerCD"/>
</dbReference>
<evidence type="ECO:0000259" key="6">
    <source>
        <dbReference type="PROSITE" id="PS51898"/>
    </source>
</evidence>
<dbReference type="GO" id="GO:0003677">
    <property type="term" value="F:DNA binding"/>
    <property type="evidence" value="ECO:0007669"/>
    <property type="project" value="UniProtKB-UniRule"/>
</dbReference>
<dbReference type="PANTHER" id="PTHR30349">
    <property type="entry name" value="PHAGE INTEGRASE-RELATED"/>
    <property type="match status" value="1"/>
</dbReference>
<keyword evidence="2" id="KW-0229">DNA integration</keyword>
<sequence length="414" mass="47683">MKAHTPTAEVVLDNRKAKQDGTYPLKLRVTFNRIRKYYNVALPSLSEADFKKLDSSKLRDPFLKDVKVNITATVSKAQSIFTQLSPFSFDDFEKLFFPKEEGANPANVYSTIELYVKKLREEGRVGTASSYECTLNSLQNFKKKLRFEDITPDFLNSYERWMLTNGKSSTTVGIYLRSLRTIFNQAIEKGLIGREKYPFKKSKYQIPAGQNIKKALTMNELKKIFEYEALPDSMEAKAKDLWMFSYLCNGINIKDICRLKFSNLDGDRLVFYRAKTENTKKSNQKPIVVYLGADAKVIIAKWGIPDQLPNNYIFPILHPNITPERERALVKDLTKQINKYMKRIVEKLGISKPVTTYAARHSFSTVLKRSGAPIEYISESLGHNSLKTTEHYLDSFEDDVKKKYSNLLTLFKEN</sequence>
<dbReference type="InterPro" id="IPR011010">
    <property type="entry name" value="DNA_brk_join_enz"/>
</dbReference>
<dbReference type="InterPro" id="IPR013762">
    <property type="entry name" value="Integrase-like_cat_sf"/>
</dbReference>
<dbReference type="PANTHER" id="PTHR30349:SF64">
    <property type="entry name" value="PROPHAGE INTEGRASE INTD-RELATED"/>
    <property type="match status" value="1"/>
</dbReference>
<evidence type="ECO:0000313" key="9">
    <source>
        <dbReference type="Proteomes" id="UP000251993"/>
    </source>
</evidence>
<dbReference type="GO" id="GO:0015074">
    <property type="term" value="P:DNA integration"/>
    <property type="evidence" value="ECO:0007669"/>
    <property type="project" value="UniProtKB-KW"/>
</dbReference>